<reference evidence="1 2" key="1">
    <citation type="journal article" date="2018" name="Front. Plant Sci.">
        <title>Red Clover (Trifolium pratense) and Zigzag Clover (T. medium) - A Picture of Genomic Similarities and Differences.</title>
        <authorList>
            <person name="Dluhosova J."/>
            <person name="Istvanek J."/>
            <person name="Nedelnik J."/>
            <person name="Repkova J."/>
        </authorList>
    </citation>
    <scope>NUCLEOTIDE SEQUENCE [LARGE SCALE GENOMIC DNA]</scope>
    <source>
        <strain evidence="2">cv. 10/8</strain>
        <tissue evidence="1">Leaf</tissue>
    </source>
</reference>
<keyword evidence="2" id="KW-1185">Reference proteome</keyword>
<evidence type="ECO:0000313" key="1">
    <source>
        <dbReference type="EMBL" id="MCI93980.1"/>
    </source>
</evidence>
<proteinExistence type="predicted"/>
<sequence length="62" mass="7044">RDKTENFQVPGKEQRATSLSELLSRLAIIHHSRLATSRPDLRFSLEFGPSHAQIHPKQLISP</sequence>
<name>A0A392W5P1_9FABA</name>
<dbReference type="EMBL" id="LXQA011343955">
    <property type="protein sequence ID" value="MCI93980.1"/>
    <property type="molecule type" value="Genomic_DNA"/>
</dbReference>
<dbReference type="Proteomes" id="UP000265520">
    <property type="component" value="Unassembled WGS sequence"/>
</dbReference>
<dbReference type="AlphaFoldDB" id="A0A392W5P1"/>
<feature type="non-terminal residue" evidence="1">
    <location>
        <position position="1"/>
    </location>
</feature>
<evidence type="ECO:0000313" key="2">
    <source>
        <dbReference type="Proteomes" id="UP000265520"/>
    </source>
</evidence>
<protein>
    <submittedName>
        <fullName evidence="1">Uncharacterized protein</fullName>
    </submittedName>
</protein>
<comment type="caution">
    <text evidence="1">The sequence shown here is derived from an EMBL/GenBank/DDBJ whole genome shotgun (WGS) entry which is preliminary data.</text>
</comment>
<accession>A0A392W5P1</accession>
<organism evidence="1 2">
    <name type="scientific">Trifolium medium</name>
    <dbReference type="NCBI Taxonomy" id="97028"/>
    <lineage>
        <taxon>Eukaryota</taxon>
        <taxon>Viridiplantae</taxon>
        <taxon>Streptophyta</taxon>
        <taxon>Embryophyta</taxon>
        <taxon>Tracheophyta</taxon>
        <taxon>Spermatophyta</taxon>
        <taxon>Magnoliopsida</taxon>
        <taxon>eudicotyledons</taxon>
        <taxon>Gunneridae</taxon>
        <taxon>Pentapetalae</taxon>
        <taxon>rosids</taxon>
        <taxon>fabids</taxon>
        <taxon>Fabales</taxon>
        <taxon>Fabaceae</taxon>
        <taxon>Papilionoideae</taxon>
        <taxon>50 kb inversion clade</taxon>
        <taxon>NPAAA clade</taxon>
        <taxon>Hologalegina</taxon>
        <taxon>IRL clade</taxon>
        <taxon>Trifolieae</taxon>
        <taxon>Trifolium</taxon>
    </lineage>
</organism>